<dbReference type="GO" id="GO:0010468">
    <property type="term" value="P:regulation of gene expression"/>
    <property type="evidence" value="ECO:0007669"/>
    <property type="project" value="UniProtKB-ARBA"/>
</dbReference>
<dbReference type="PROSITE" id="PS50084">
    <property type="entry name" value="KH_TYPE_1"/>
    <property type="match status" value="3"/>
</dbReference>
<keyword evidence="4 7" id="KW-0694">RNA-binding</keyword>
<dbReference type="Proteomes" id="UP000515160">
    <property type="component" value="Chromosome 2R"/>
</dbReference>
<dbReference type="GO" id="GO:0006397">
    <property type="term" value="P:mRNA processing"/>
    <property type="evidence" value="ECO:0007669"/>
    <property type="project" value="UniProtKB-KW"/>
</dbReference>
<comment type="subcellular location">
    <subcellularLocation>
        <location evidence="1">Nucleus</location>
    </subcellularLocation>
</comment>
<dbReference type="InterPro" id="IPR004087">
    <property type="entry name" value="KH_dom"/>
</dbReference>
<dbReference type="GO" id="GO:0005634">
    <property type="term" value="C:nucleus"/>
    <property type="evidence" value="ECO:0007669"/>
    <property type="project" value="UniProtKB-SubCell"/>
</dbReference>
<keyword evidence="10" id="KW-1185">Reference proteome</keyword>
<evidence type="ECO:0000259" key="9">
    <source>
        <dbReference type="SMART" id="SM00322"/>
    </source>
</evidence>
<dbReference type="FunFam" id="3.30.1370.10:FF:000019">
    <property type="entry name" value="RNA-binding protein Nova-1 isoform 1"/>
    <property type="match status" value="1"/>
</dbReference>
<keyword evidence="5" id="KW-0508">mRNA splicing</keyword>
<evidence type="ECO:0000256" key="1">
    <source>
        <dbReference type="ARBA" id="ARBA00004123"/>
    </source>
</evidence>
<dbReference type="RefSeq" id="XP_051863152.1">
    <property type="nucleotide sequence ID" value="XM_052007192.1"/>
</dbReference>
<dbReference type="OrthoDB" id="441329at2759"/>
<dbReference type="FunFam" id="3.30.1370.10:FF:000022">
    <property type="entry name" value="RNA-binding protein Nova-1 isoform 1"/>
    <property type="match status" value="1"/>
</dbReference>
<organism evidence="10 12">
    <name type="scientific">Drosophila albomicans</name>
    <name type="common">Fruit fly</name>
    <dbReference type="NCBI Taxonomy" id="7291"/>
    <lineage>
        <taxon>Eukaryota</taxon>
        <taxon>Metazoa</taxon>
        <taxon>Ecdysozoa</taxon>
        <taxon>Arthropoda</taxon>
        <taxon>Hexapoda</taxon>
        <taxon>Insecta</taxon>
        <taxon>Pterygota</taxon>
        <taxon>Neoptera</taxon>
        <taxon>Endopterygota</taxon>
        <taxon>Diptera</taxon>
        <taxon>Brachycera</taxon>
        <taxon>Muscomorpha</taxon>
        <taxon>Ephydroidea</taxon>
        <taxon>Drosophilidae</taxon>
        <taxon>Drosophila</taxon>
    </lineage>
</organism>
<dbReference type="RefSeq" id="XP_051863153.1">
    <property type="nucleotide sequence ID" value="XM_052007193.1"/>
</dbReference>
<dbReference type="AlphaFoldDB" id="A0A9C6TBU3"/>
<dbReference type="SUPFAM" id="SSF54791">
    <property type="entry name" value="Eukaryotic type KH-domain (KH-domain type I)"/>
    <property type="match status" value="3"/>
</dbReference>
<dbReference type="InterPro" id="IPR047276">
    <property type="entry name" value="KH-I_NOVA_rpt2"/>
</dbReference>
<proteinExistence type="predicted"/>
<name>A0A9C6TBU3_DROAB</name>
<dbReference type="PANTHER" id="PTHR10288">
    <property type="entry name" value="KH DOMAIN CONTAINING RNA BINDING PROTEIN"/>
    <property type="match status" value="1"/>
</dbReference>
<reference evidence="11 12" key="1">
    <citation type="submission" date="2025-04" db="UniProtKB">
        <authorList>
            <consortium name="RefSeq"/>
        </authorList>
    </citation>
    <scope>IDENTIFICATION</scope>
    <source>
        <strain evidence="11 12">15112-1751.03</strain>
        <tissue evidence="11 12">Whole Adult</tissue>
    </source>
</reference>
<evidence type="ECO:0000256" key="2">
    <source>
        <dbReference type="ARBA" id="ARBA00022664"/>
    </source>
</evidence>
<dbReference type="GeneID" id="117576669"/>
<feature type="compositionally biased region" description="Polar residues" evidence="8">
    <location>
        <begin position="12"/>
        <end position="38"/>
    </location>
</feature>
<feature type="domain" description="K Homology" evidence="9">
    <location>
        <begin position="528"/>
        <end position="601"/>
    </location>
</feature>
<protein>
    <submittedName>
        <fullName evidence="11 12">RNA-binding protein Pasilla isoform X3</fullName>
    </submittedName>
</protein>
<evidence type="ECO:0000256" key="6">
    <source>
        <dbReference type="ARBA" id="ARBA00023242"/>
    </source>
</evidence>
<dbReference type="CDD" id="cd22436">
    <property type="entry name" value="KH-I_NOVA_rpt2"/>
    <property type="match status" value="1"/>
</dbReference>
<dbReference type="InterPro" id="IPR047274">
    <property type="entry name" value="KH-I_NOVA_rpt3"/>
</dbReference>
<evidence type="ECO:0000256" key="3">
    <source>
        <dbReference type="ARBA" id="ARBA00022737"/>
    </source>
</evidence>
<dbReference type="CDD" id="cd09031">
    <property type="entry name" value="KH-I_NOVA_rpt3"/>
    <property type="match status" value="1"/>
</dbReference>
<evidence type="ECO:0000313" key="13">
    <source>
        <dbReference type="RefSeq" id="XP_051863154.1"/>
    </source>
</evidence>
<evidence type="ECO:0000313" key="10">
    <source>
        <dbReference type="Proteomes" id="UP000515160"/>
    </source>
</evidence>
<evidence type="ECO:0000256" key="4">
    <source>
        <dbReference type="ARBA" id="ARBA00022884"/>
    </source>
</evidence>
<dbReference type="GO" id="GO:0003723">
    <property type="term" value="F:RNA binding"/>
    <property type="evidence" value="ECO:0007669"/>
    <property type="project" value="UniProtKB-UniRule"/>
</dbReference>
<evidence type="ECO:0000313" key="14">
    <source>
        <dbReference type="RefSeq" id="XP_051863155.1"/>
    </source>
</evidence>
<dbReference type="RefSeq" id="XP_051863155.1">
    <property type="nucleotide sequence ID" value="XM_052007195.1"/>
</dbReference>
<dbReference type="CDD" id="cd22435">
    <property type="entry name" value="KH-I_NOVA_rpt1"/>
    <property type="match status" value="1"/>
</dbReference>
<feature type="region of interest" description="Disordered" evidence="8">
    <location>
        <begin position="1"/>
        <end position="55"/>
    </location>
</feature>
<dbReference type="InterPro" id="IPR047275">
    <property type="entry name" value="KH-I_NOVA_rpt1"/>
</dbReference>
<accession>A0A9C6TBU3</accession>
<keyword evidence="6" id="KW-0539">Nucleus</keyword>
<evidence type="ECO:0000313" key="12">
    <source>
        <dbReference type="RefSeq" id="XP_051863153.1"/>
    </source>
</evidence>
<dbReference type="InterPro" id="IPR004088">
    <property type="entry name" value="KH_dom_type_1"/>
</dbReference>
<dbReference type="Pfam" id="PF00013">
    <property type="entry name" value="KH_1"/>
    <property type="match status" value="3"/>
</dbReference>
<keyword evidence="2" id="KW-0507">mRNA processing</keyword>
<evidence type="ECO:0000256" key="7">
    <source>
        <dbReference type="PROSITE-ProRule" id="PRU00117"/>
    </source>
</evidence>
<dbReference type="InterPro" id="IPR036612">
    <property type="entry name" value="KH_dom_type_1_sf"/>
</dbReference>
<evidence type="ECO:0000256" key="8">
    <source>
        <dbReference type="SAM" id="MobiDB-lite"/>
    </source>
</evidence>
<dbReference type="GO" id="GO:0008380">
    <property type="term" value="P:RNA splicing"/>
    <property type="evidence" value="ECO:0007669"/>
    <property type="project" value="UniProtKB-KW"/>
</dbReference>
<dbReference type="SMART" id="SM00322">
    <property type="entry name" value="KH"/>
    <property type="match status" value="3"/>
</dbReference>
<feature type="domain" description="K Homology" evidence="9">
    <location>
        <begin position="198"/>
        <end position="270"/>
    </location>
</feature>
<dbReference type="Gene3D" id="3.30.1370.10">
    <property type="entry name" value="K Homology domain, type 1"/>
    <property type="match status" value="3"/>
</dbReference>
<dbReference type="CTD" id="124204813"/>
<keyword evidence="3" id="KW-0677">Repeat</keyword>
<dbReference type="RefSeq" id="XP_051863154.1">
    <property type="nucleotide sequence ID" value="XM_052007194.1"/>
</dbReference>
<evidence type="ECO:0000256" key="5">
    <source>
        <dbReference type="ARBA" id="ARBA00023187"/>
    </source>
</evidence>
<sequence>MNKLNAHISVPMETQMQQISPNANVNTTLDTESSSTAVQHHEQEQEQQLQHHHQHQHQIENHETTAITASYKTVASCWCYGESVCSGIEVEIENNNNNHNHHGDTTFHMKILVPAVASGAIIGKGGETIASLQKDTGARVKMSKSHDFYPGTTERVCLITGSVEGIMTVVDFIMDKIREKPDLTTKIIDAESKQAQERDKQVKILVPNSTAGMIIGKGGAFIKQIKEESGSYVQISQKPKDVSLQERCITIIGDKENNKNACKMILSKIVEDPQSGTCLNVSYADVNGPVANFNPTGSPYATNQNAINSSTASLNSTLGTTIGGAATAASLLVNGTGINLSLNLGAPNPAPNLAVATQLLEHIKVAMRGAGYSETVTTEVCAALGVLAKYGVLGMGVGVGVTHANGAHPTLGNYLGVAALDQQTAAAASAANASNVFGAVGQVNLEQYAVAAAAAAAATRPTPSQLEVQFDAFRHLGSATAPATTPVSLNNNSFGLTGATGTVSSAQLGAAASIGGLSKSPTPGDLGAKDSKNVEVPEVIIGAVLGPNGRSLVEIQHVSGANVQISKKGIFAPGTRNRIVTITGQPSAIAKAQYLIEQKINEEETKRARQIPLTTVVN</sequence>
<feature type="domain" description="K Homology" evidence="9">
    <location>
        <begin position="105"/>
        <end position="178"/>
    </location>
</feature>
<evidence type="ECO:0000313" key="11">
    <source>
        <dbReference type="RefSeq" id="XP_051863152.1"/>
    </source>
</evidence>
<gene>
    <name evidence="11 12 13 14" type="primary">LOC117576669</name>
</gene>